<dbReference type="EMBL" id="MLJW01000029">
    <property type="protein sequence ID" value="OIR08872.1"/>
    <property type="molecule type" value="Genomic_DNA"/>
</dbReference>
<evidence type="ECO:0000313" key="2">
    <source>
        <dbReference type="EMBL" id="OIR08872.1"/>
    </source>
</evidence>
<organism evidence="2">
    <name type="scientific">mine drainage metagenome</name>
    <dbReference type="NCBI Taxonomy" id="410659"/>
    <lineage>
        <taxon>unclassified sequences</taxon>
        <taxon>metagenomes</taxon>
        <taxon>ecological metagenomes</taxon>
    </lineage>
</organism>
<name>A0A1J5SXU1_9ZZZZ</name>
<dbReference type="Gene3D" id="2.40.128.520">
    <property type="match status" value="1"/>
</dbReference>
<feature type="domain" description="DUF2147" evidence="1">
    <location>
        <begin position="28"/>
        <end position="148"/>
    </location>
</feature>
<dbReference type="PANTHER" id="PTHR36919">
    <property type="entry name" value="BLR1215 PROTEIN"/>
    <property type="match status" value="1"/>
</dbReference>
<protein>
    <recommendedName>
        <fullName evidence="1">DUF2147 domain-containing protein</fullName>
    </recommendedName>
</protein>
<dbReference type="Pfam" id="PF09917">
    <property type="entry name" value="DUF2147"/>
    <property type="match status" value="1"/>
</dbReference>
<gene>
    <name evidence="2" type="ORF">GALL_88660</name>
</gene>
<dbReference type="InterPro" id="IPR019223">
    <property type="entry name" value="DUF2147"/>
</dbReference>
<proteinExistence type="predicted"/>
<comment type="caution">
    <text evidence="2">The sequence shown here is derived from an EMBL/GenBank/DDBJ whole genome shotgun (WGS) entry which is preliminary data.</text>
</comment>
<dbReference type="AlphaFoldDB" id="A0A1J5SXU1"/>
<evidence type="ECO:0000259" key="1">
    <source>
        <dbReference type="Pfam" id="PF09917"/>
    </source>
</evidence>
<accession>A0A1J5SXU1</accession>
<reference evidence="2" key="1">
    <citation type="submission" date="2016-10" db="EMBL/GenBank/DDBJ databases">
        <title>Sequence of Gallionella enrichment culture.</title>
        <authorList>
            <person name="Poehlein A."/>
            <person name="Muehling M."/>
            <person name="Daniel R."/>
        </authorList>
    </citation>
    <scope>NUCLEOTIDE SEQUENCE</scope>
</reference>
<dbReference type="PANTHER" id="PTHR36919:SF3">
    <property type="entry name" value="BLL5882 PROTEIN"/>
    <property type="match status" value="1"/>
</dbReference>
<sequence>MAFNLKTAIACMLLSAFPPIAWCGDLEGLWQEFDDRTGNVEALIRINKLADSTYAGDVEKIFPDRPENTAMLCSACTGSLHNQPLLGMRILSGMKRKDELTFEGGTVLDPDEGKIYRCRIRLSEDGKTLEVTGYVGFAWMGQSEIWKRAN</sequence>